<dbReference type="OMA" id="RRKSWIM"/>
<dbReference type="KEGG" id="ndi:NDAI_0F01820"/>
<dbReference type="PANTHER" id="PTHR12778:SF9">
    <property type="entry name" value="ACETYL-COENZYME A TRANSPORTER 1"/>
    <property type="match status" value="1"/>
</dbReference>
<dbReference type="InterPro" id="IPR004752">
    <property type="entry name" value="AmpG_permease/AT-1"/>
</dbReference>
<dbReference type="SUPFAM" id="SSF103473">
    <property type="entry name" value="MFS general substrate transporter"/>
    <property type="match status" value="1"/>
</dbReference>
<keyword evidence="3 5" id="KW-1133">Transmembrane helix</keyword>
<evidence type="ECO:0008006" key="8">
    <source>
        <dbReference type="Google" id="ProtNLM"/>
    </source>
</evidence>
<dbReference type="GO" id="GO:0035348">
    <property type="term" value="P:acetyl-CoA transmembrane transport"/>
    <property type="evidence" value="ECO:0007669"/>
    <property type="project" value="InterPro"/>
</dbReference>
<evidence type="ECO:0000256" key="4">
    <source>
        <dbReference type="ARBA" id="ARBA00023136"/>
    </source>
</evidence>
<dbReference type="PANTHER" id="PTHR12778">
    <property type="entry name" value="SOLUTE CARRIER FAMILY 33 ACETYL-COA TRANSPORTER -RELATED"/>
    <property type="match status" value="1"/>
</dbReference>
<dbReference type="RefSeq" id="XP_003670744.1">
    <property type="nucleotide sequence ID" value="XM_003670696.1"/>
</dbReference>
<dbReference type="InterPro" id="IPR036259">
    <property type="entry name" value="MFS_trans_sf"/>
</dbReference>
<feature type="transmembrane region" description="Helical" evidence="5">
    <location>
        <begin position="182"/>
        <end position="201"/>
    </location>
</feature>
<comment type="subcellular location">
    <subcellularLocation>
        <location evidence="1">Membrane</location>
        <topology evidence="1">Multi-pass membrane protein</topology>
    </subcellularLocation>
</comment>
<evidence type="ECO:0000313" key="6">
    <source>
        <dbReference type="EMBL" id="CCD25501.1"/>
    </source>
</evidence>
<feature type="transmembrane region" description="Helical" evidence="5">
    <location>
        <begin position="55"/>
        <end position="75"/>
    </location>
</feature>
<evidence type="ECO:0000256" key="1">
    <source>
        <dbReference type="ARBA" id="ARBA00004141"/>
    </source>
</evidence>
<name>G0WCJ0_NAUDC</name>
<dbReference type="STRING" id="1071378.G0WCJ0"/>
<dbReference type="GO" id="GO:0016020">
    <property type="term" value="C:membrane"/>
    <property type="evidence" value="ECO:0007669"/>
    <property type="project" value="UniProtKB-SubCell"/>
</dbReference>
<gene>
    <name evidence="6" type="primary">NDAI0F01820</name>
    <name evidence="6" type="ordered locus">NDAI_0F01820</name>
</gene>
<feature type="transmembrane region" description="Helical" evidence="5">
    <location>
        <begin position="20"/>
        <end position="43"/>
    </location>
</feature>
<feature type="transmembrane region" description="Helical" evidence="5">
    <location>
        <begin position="138"/>
        <end position="162"/>
    </location>
</feature>
<dbReference type="OrthoDB" id="6415790at2759"/>
<proteinExistence type="predicted"/>
<dbReference type="AlphaFoldDB" id="G0WCJ0"/>
<protein>
    <recommendedName>
        <fullName evidence="8">Acetyl-CoA transporter</fullName>
    </recommendedName>
</protein>
<evidence type="ECO:0000256" key="2">
    <source>
        <dbReference type="ARBA" id="ARBA00022692"/>
    </source>
</evidence>
<feature type="transmembrane region" description="Helical" evidence="5">
    <location>
        <begin position="540"/>
        <end position="560"/>
    </location>
</feature>
<feature type="transmembrane region" description="Helical" evidence="5">
    <location>
        <begin position="406"/>
        <end position="425"/>
    </location>
</feature>
<sequence>MEPSKSYRSLAKHDLPQFYLLVALYFVQGIPVGLAFGTIPFLLKSMVKETSFTSLGVFSIATYPYSLKILWSPIIDSLYSKKIGRRRSWIIPIQLASGLMLYILGHCISKGYIFSGVDAAFHPEQTVESMRTVKISTLTWYFGSLVFLCATQDIAVDGWALTILSKRSLSYASTAQTVGLNMGYFLSFTVFLSLNSGEFVNKYFRKIPQKFGWISLGGYMKFAGFVYVIVTIYVGFCTTENPFISNKKTGILPYHIDTSEDIHIEEKKDDDLYIETNGDEEDGFSDRTRSLGFIYKCFFKVLKLKSVRTLTFIHLISKIAFQCNEGATNLKLLEQGFKREDLAVTVLIDVPFEIIFGYYVAKWSSDSENERHHHSDTEAHKNTKSPVRFRKWIKWFVGDAGVLTPWLWGYLGRLLSAILGSYVIHQFPKNGELTKGYFFLIIIQHLLGSFMATVQFVGISAFHTRIADPVLGGTYMTLLNTLSNFGGTWPRFFVMSMINYFTIYECELPNSEERNLVFKGGNMEVCTNGLHGEVKIIRDGYYVTNALCVVLGVILYFCYLKRKAQQLQTLPISAWRCKT</sequence>
<dbReference type="Pfam" id="PF13000">
    <property type="entry name" value="Acatn"/>
    <property type="match status" value="1"/>
</dbReference>
<dbReference type="GO" id="GO:0008521">
    <property type="term" value="F:acetyl-CoA transmembrane transporter activity"/>
    <property type="evidence" value="ECO:0007669"/>
    <property type="project" value="InterPro"/>
</dbReference>
<dbReference type="HOGENOM" id="CLU_020502_2_0_1"/>
<feature type="transmembrane region" description="Helical" evidence="5">
    <location>
        <begin position="213"/>
        <end position="236"/>
    </location>
</feature>
<keyword evidence="2 5" id="KW-0812">Transmembrane</keyword>
<evidence type="ECO:0000256" key="3">
    <source>
        <dbReference type="ARBA" id="ARBA00022989"/>
    </source>
</evidence>
<keyword evidence="4 5" id="KW-0472">Membrane</keyword>
<dbReference type="InterPro" id="IPR024371">
    <property type="entry name" value="AcetylCoA_trans_1-like"/>
</dbReference>
<dbReference type="Proteomes" id="UP000000689">
    <property type="component" value="Chromosome 6"/>
</dbReference>
<reference evidence="6 7" key="1">
    <citation type="journal article" date="2011" name="Proc. Natl. Acad. Sci. U.S.A.">
        <title>Evolutionary erosion of yeast sex chromosomes by mating-type switching accidents.</title>
        <authorList>
            <person name="Gordon J.L."/>
            <person name="Armisen D."/>
            <person name="Proux-Wera E."/>
            <person name="Oheigeartaigh S.S."/>
            <person name="Byrne K.P."/>
            <person name="Wolfe K.H."/>
        </authorList>
    </citation>
    <scope>NUCLEOTIDE SEQUENCE [LARGE SCALE GENOMIC DNA]</scope>
    <source>
        <strain evidence="7">ATCC 10597 / BCRC 20456 / CBS 421 / NBRC 0211 / NRRL Y-12639</strain>
    </source>
</reference>
<accession>G0WCJ0</accession>
<dbReference type="EMBL" id="HE580272">
    <property type="protein sequence ID" value="CCD25501.1"/>
    <property type="molecule type" value="Genomic_DNA"/>
</dbReference>
<feature type="transmembrane region" description="Helical" evidence="5">
    <location>
        <begin position="437"/>
        <end position="462"/>
    </location>
</feature>
<evidence type="ECO:0000256" key="5">
    <source>
        <dbReference type="SAM" id="Phobius"/>
    </source>
</evidence>
<evidence type="ECO:0000313" key="7">
    <source>
        <dbReference type="Proteomes" id="UP000000689"/>
    </source>
</evidence>
<dbReference type="GeneID" id="11496839"/>
<keyword evidence="7" id="KW-1185">Reference proteome</keyword>
<organism evidence="6 7">
    <name type="scientific">Naumovozyma dairenensis (strain ATCC 10597 / BCRC 20456 / CBS 421 / NBRC 0211 / NRRL Y-12639)</name>
    <name type="common">Saccharomyces dairenensis</name>
    <dbReference type="NCBI Taxonomy" id="1071378"/>
    <lineage>
        <taxon>Eukaryota</taxon>
        <taxon>Fungi</taxon>
        <taxon>Dikarya</taxon>
        <taxon>Ascomycota</taxon>
        <taxon>Saccharomycotina</taxon>
        <taxon>Saccharomycetes</taxon>
        <taxon>Saccharomycetales</taxon>
        <taxon>Saccharomycetaceae</taxon>
        <taxon>Naumovozyma</taxon>
    </lineage>
</organism>
<dbReference type="eggNOG" id="KOG3574">
    <property type="taxonomic scope" value="Eukaryota"/>
</dbReference>